<keyword evidence="1" id="KW-0812">Transmembrane</keyword>
<dbReference type="EMBL" id="PKGY01000002">
    <property type="protein sequence ID" value="PKZ22330.1"/>
    <property type="molecule type" value="Genomic_DNA"/>
</dbReference>
<evidence type="ECO:0000313" key="3">
    <source>
        <dbReference type="Proteomes" id="UP000234239"/>
    </source>
</evidence>
<organism evidence="2 3">
    <name type="scientific">Aerococcus sanguinicola</name>
    <dbReference type="NCBI Taxonomy" id="119206"/>
    <lineage>
        <taxon>Bacteria</taxon>
        <taxon>Bacillati</taxon>
        <taxon>Bacillota</taxon>
        <taxon>Bacilli</taxon>
        <taxon>Lactobacillales</taxon>
        <taxon>Aerococcaceae</taxon>
        <taxon>Aerococcus</taxon>
    </lineage>
</organism>
<dbReference type="AlphaFoldDB" id="A0A2I1MQA8"/>
<accession>A0A2I1MQA8</accession>
<comment type="caution">
    <text evidence="2">The sequence shown here is derived from an EMBL/GenBank/DDBJ whole genome shotgun (WGS) entry which is preliminary data.</text>
</comment>
<feature type="transmembrane region" description="Helical" evidence="1">
    <location>
        <begin position="48"/>
        <end position="67"/>
    </location>
</feature>
<evidence type="ECO:0008006" key="4">
    <source>
        <dbReference type="Google" id="ProtNLM"/>
    </source>
</evidence>
<feature type="transmembrane region" description="Helical" evidence="1">
    <location>
        <begin position="24"/>
        <end position="42"/>
    </location>
</feature>
<gene>
    <name evidence="2" type="ORF">CYJ28_04240</name>
</gene>
<evidence type="ECO:0000313" key="2">
    <source>
        <dbReference type="EMBL" id="PKZ22330.1"/>
    </source>
</evidence>
<reference evidence="2 3" key="1">
    <citation type="submission" date="2017-12" db="EMBL/GenBank/DDBJ databases">
        <title>Phylogenetic diversity of female urinary microbiome.</title>
        <authorList>
            <person name="Thomas-White K."/>
            <person name="Wolfe A.J."/>
        </authorList>
    </citation>
    <scope>NUCLEOTIDE SEQUENCE [LARGE SCALE GENOMIC DNA]</scope>
    <source>
        <strain evidence="2 3">UMB0139</strain>
    </source>
</reference>
<dbReference type="RefSeq" id="WP_070486238.1">
    <property type="nucleotide sequence ID" value="NZ_CAJHKM010000001.1"/>
</dbReference>
<sequence length="159" mass="18827">MQVVENKKIREKQTKKVIKFNRFLWQRYSLTLFFFVNLYWLIFTIGSYSLGAVLPLMLLISNSIALIEQFKLYNRPTNHLKWSRKHFIHQMLNLIVVVISLFSQSLFEQVFPFISYQSSGITLVVITNLLGGVLSLLNLHALRAIYNNNDDYYRKINYK</sequence>
<proteinExistence type="predicted"/>
<feature type="transmembrane region" description="Helical" evidence="1">
    <location>
        <begin position="113"/>
        <end position="137"/>
    </location>
</feature>
<dbReference type="OrthoDB" id="2222383at2"/>
<feature type="transmembrane region" description="Helical" evidence="1">
    <location>
        <begin position="87"/>
        <end position="107"/>
    </location>
</feature>
<keyword evidence="1" id="KW-1133">Transmembrane helix</keyword>
<protein>
    <recommendedName>
        <fullName evidence="4">PTS cellobiose transporter subunit IIA</fullName>
    </recommendedName>
</protein>
<keyword evidence="1" id="KW-0472">Membrane</keyword>
<evidence type="ECO:0000256" key="1">
    <source>
        <dbReference type="SAM" id="Phobius"/>
    </source>
</evidence>
<name>A0A2I1MQA8_9LACT</name>
<dbReference type="Proteomes" id="UP000234239">
    <property type="component" value="Unassembled WGS sequence"/>
</dbReference>